<dbReference type="PANTHER" id="PTHR21301:SF10">
    <property type="entry name" value="REVERSE TRANSCRIPTASE DOMAIN-CONTAINING PROTEIN"/>
    <property type="match status" value="1"/>
</dbReference>
<feature type="non-terminal residue" evidence="2">
    <location>
        <position position="498"/>
    </location>
</feature>
<organism evidence="2 3">
    <name type="scientific">Adineta steineri</name>
    <dbReference type="NCBI Taxonomy" id="433720"/>
    <lineage>
        <taxon>Eukaryota</taxon>
        <taxon>Metazoa</taxon>
        <taxon>Spiralia</taxon>
        <taxon>Gnathifera</taxon>
        <taxon>Rotifera</taxon>
        <taxon>Eurotatoria</taxon>
        <taxon>Bdelloidea</taxon>
        <taxon>Adinetida</taxon>
        <taxon>Adinetidae</taxon>
        <taxon>Adineta</taxon>
    </lineage>
</organism>
<evidence type="ECO:0000259" key="1">
    <source>
        <dbReference type="PROSITE" id="PS50878"/>
    </source>
</evidence>
<dbReference type="InterPro" id="IPR000477">
    <property type="entry name" value="RT_dom"/>
</dbReference>
<accession>A0A820CMH6</accession>
<dbReference type="Proteomes" id="UP000663868">
    <property type="component" value="Unassembled WGS sequence"/>
</dbReference>
<dbReference type="EMBL" id="CAJOBB010008960">
    <property type="protein sequence ID" value="CAF4218390.1"/>
    <property type="molecule type" value="Genomic_DNA"/>
</dbReference>
<evidence type="ECO:0000313" key="2">
    <source>
        <dbReference type="EMBL" id="CAF4218390.1"/>
    </source>
</evidence>
<reference evidence="2" key="1">
    <citation type="submission" date="2021-02" db="EMBL/GenBank/DDBJ databases">
        <authorList>
            <person name="Nowell W R."/>
        </authorList>
    </citation>
    <scope>NUCLEOTIDE SEQUENCE</scope>
</reference>
<gene>
    <name evidence="2" type="ORF">KXQ929_LOCUS41056</name>
</gene>
<dbReference type="PROSITE" id="PS50878">
    <property type="entry name" value="RT_POL"/>
    <property type="match status" value="1"/>
</dbReference>
<evidence type="ECO:0000313" key="3">
    <source>
        <dbReference type="Proteomes" id="UP000663868"/>
    </source>
</evidence>
<protein>
    <recommendedName>
        <fullName evidence="1">Reverse transcriptase domain-containing protein</fullName>
    </recommendedName>
</protein>
<dbReference type="AlphaFoldDB" id="A0A820CMH6"/>
<proteinExistence type="predicted"/>
<dbReference type="PANTHER" id="PTHR21301">
    <property type="entry name" value="REVERSE TRANSCRIPTASE"/>
    <property type="match status" value="1"/>
</dbReference>
<name>A0A820CMH6_9BILA</name>
<sequence length="498" mass="57675">MDAQNVESYLLCNYRRSLVTYRSVKKFSIRIDSVRLDIRYLKTCRSKDLIPGFLWFKTANDNLRSSPQYRESQRRLLNAEIDYKYQHLNNVKTSYETSLNLLKERCPESIFQQLQEILIIVCKPILDKKKETIEKKLRALGYFGELKPNVDRDVVKNLSTRVLSDDEIDCLAHGLDFGLLPKHFDNMNVAGHIERFFQNVTSIYENQKLLRKDMKKKDVAIPKGTRLLNSNELTLAYNLRSLTDSFRSQANRYLKQQHFIHTEQKQYYQLLKQLNDKSIVVTRPDKGRGIVLLDRNDYNSKMNEILNDTTKFISLPDDPTITREGRLTRLLGRLHAKGYISQEFHKMARPTGSNPGLLYGLPKTHKAGVPLRPVLSSIGTFNYSLAKLLKQMLSTMIQNEAIMKDSFAFVKELRSESLSELSEYKMVSFDIVSLYTNIPLAETINIILDYLYKDKKPLTTIPKNDMKKLLDLATKETHFLFNGTIYDQTDGVSMGPPL</sequence>
<comment type="caution">
    <text evidence="2">The sequence shown here is derived from an EMBL/GenBank/DDBJ whole genome shotgun (WGS) entry which is preliminary data.</text>
</comment>
<feature type="domain" description="Reverse transcriptase" evidence="1">
    <location>
        <begin position="342"/>
        <end position="498"/>
    </location>
</feature>